<evidence type="ECO:0000313" key="3">
    <source>
        <dbReference type="EMBL" id="KAJ8973283.1"/>
    </source>
</evidence>
<gene>
    <name evidence="3" type="ORF">NQ317_019549</name>
</gene>
<dbReference type="InterPro" id="IPR004911">
    <property type="entry name" value="Interferon-induced_GILT"/>
</dbReference>
<sequence>MQQLKYVVCMIKDNTIPLEAGIKCGHELDIDSTPIIDCANNIKGSQLLKMYGELTDALSPSVQFIPTIELNNSQNVVPQTFVLKDLFKSVCQIFKNKPKSCID</sequence>
<reference evidence="3" key="1">
    <citation type="journal article" date="2023" name="Insect Mol. Biol.">
        <title>Genome sequencing provides insights into the evolution of gene families encoding plant cell wall-degrading enzymes in longhorned beetles.</title>
        <authorList>
            <person name="Shin N.R."/>
            <person name="Okamura Y."/>
            <person name="Kirsch R."/>
            <person name="Pauchet Y."/>
        </authorList>
    </citation>
    <scope>NUCLEOTIDE SEQUENCE</scope>
    <source>
        <strain evidence="3">MMC_N1</strain>
    </source>
</reference>
<accession>A0ABQ9J6C8</accession>
<dbReference type="PANTHER" id="PTHR13234:SF71">
    <property type="entry name" value="GAMMA-INTERFERON-INDUCIBLE LYSOSOMAL THIOL REDUCTASE-LIKE PROTEIN"/>
    <property type="match status" value="1"/>
</dbReference>
<dbReference type="PANTHER" id="PTHR13234">
    <property type="entry name" value="GAMMA-INTERFERON INDUCIBLE LYSOSOMAL THIOL REDUCTASE GILT"/>
    <property type="match status" value="1"/>
</dbReference>
<proteinExistence type="inferred from homology"/>
<organism evidence="3 4">
    <name type="scientific">Molorchus minor</name>
    <dbReference type="NCBI Taxonomy" id="1323400"/>
    <lineage>
        <taxon>Eukaryota</taxon>
        <taxon>Metazoa</taxon>
        <taxon>Ecdysozoa</taxon>
        <taxon>Arthropoda</taxon>
        <taxon>Hexapoda</taxon>
        <taxon>Insecta</taxon>
        <taxon>Pterygota</taxon>
        <taxon>Neoptera</taxon>
        <taxon>Endopterygota</taxon>
        <taxon>Coleoptera</taxon>
        <taxon>Polyphaga</taxon>
        <taxon>Cucujiformia</taxon>
        <taxon>Chrysomeloidea</taxon>
        <taxon>Cerambycidae</taxon>
        <taxon>Lamiinae</taxon>
        <taxon>Monochamini</taxon>
        <taxon>Molorchus</taxon>
    </lineage>
</organism>
<comment type="similarity">
    <text evidence="1">Belongs to the GILT family.</text>
</comment>
<evidence type="ECO:0000256" key="2">
    <source>
        <dbReference type="ARBA" id="ARBA00023180"/>
    </source>
</evidence>
<keyword evidence="2" id="KW-0325">Glycoprotein</keyword>
<name>A0ABQ9J6C8_9CUCU</name>
<comment type="caution">
    <text evidence="3">The sequence shown here is derived from an EMBL/GenBank/DDBJ whole genome shotgun (WGS) entry which is preliminary data.</text>
</comment>
<protein>
    <submittedName>
        <fullName evidence="3">Uncharacterized protein</fullName>
    </submittedName>
</protein>
<dbReference type="Proteomes" id="UP001162164">
    <property type="component" value="Unassembled WGS sequence"/>
</dbReference>
<keyword evidence="4" id="KW-1185">Reference proteome</keyword>
<dbReference type="EMBL" id="JAPWTJ010001205">
    <property type="protein sequence ID" value="KAJ8973283.1"/>
    <property type="molecule type" value="Genomic_DNA"/>
</dbReference>
<evidence type="ECO:0000313" key="4">
    <source>
        <dbReference type="Proteomes" id="UP001162164"/>
    </source>
</evidence>
<evidence type="ECO:0000256" key="1">
    <source>
        <dbReference type="ARBA" id="ARBA00005679"/>
    </source>
</evidence>